<dbReference type="AlphaFoldDB" id="A0A839QP45"/>
<keyword evidence="6" id="KW-1185">Reference proteome</keyword>
<evidence type="ECO:0000256" key="2">
    <source>
        <dbReference type="SAM" id="MobiDB-lite"/>
    </source>
</evidence>
<feature type="domain" description="Ionotropic glutamate receptor C-terminal" evidence="4">
    <location>
        <begin position="51"/>
        <end position="281"/>
    </location>
</feature>
<feature type="region of interest" description="Disordered" evidence="2">
    <location>
        <begin position="1"/>
        <end position="24"/>
    </location>
</feature>
<dbReference type="SMART" id="SM00062">
    <property type="entry name" value="PBPb"/>
    <property type="match status" value="1"/>
</dbReference>
<proteinExistence type="predicted"/>
<sequence>MSACTNAAGGAQDSAAPTVSTSTSDPVKMAGISVNEKAKALLPESILASGLLRVASDPTYAPFEYYDTDNKTMIGYDVDFSDAVGAALGLKVEHVPATFDTILAGLASGKYDMAMSSFSITPEREKIVDFVQYMSGGSGMAVAPGNPKAISMDLLTMCGNKIGVQKGSIQSMNHLPKFNDGCTTAGKEPIGVQNFPSQTDANLALGSGRVDAVMADSVSLAYQGDLSKGKFVLAEGPVYQPSPTGLALGQDTGLKEAVQEAVRTVLDSPDYQVMNSKWSIPASVHITSKMLDGQ</sequence>
<feature type="compositionally biased region" description="Polar residues" evidence="2">
    <location>
        <begin position="15"/>
        <end position="24"/>
    </location>
</feature>
<dbReference type="Pfam" id="PF00497">
    <property type="entry name" value="SBP_bac_3"/>
    <property type="match status" value="1"/>
</dbReference>
<evidence type="ECO:0000259" key="3">
    <source>
        <dbReference type="SMART" id="SM00062"/>
    </source>
</evidence>
<gene>
    <name evidence="5" type="ORF">E9229_001957</name>
</gene>
<comment type="caution">
    <text evidence="5">The sequence shown here is derived from an EMBL/GenBank/DDBJ whole genome shotgun (WGS) entry which is preliminary data.</text>
</comment>
<dbReference type="EMBL" id="JACHVS010000001">
    <property type="protein sequence ID" value="MBB2995766.1"/>
    <property type="molecule type" value="Genomic_DNA"/>
</dbReference>
<dbReference type="Proteomes" id="UP000523000">
    <property type="component" value="Unassembled WGS sequence"/>
</dbReference>
<dbReference type="CDD" id="cd01004">
    <property type="entry name" value="PBP2_MidA_like"/>
    <property type="match status" value="1"/>
</dbReference>
<dbReference type="Gene3D" id="3.40.190.10">
    <property type="entry name" value="Periplasmic binding protein-like II"/>
    <property type="match status" value="2"/>
</dbReference>
<evidence type="ECO:0000313" key="6">
    <source>
        <dbReference type="Proteomes" id="UP000523000"/>
    </source>
</evidence>
<feature type="domain" description="Solute-binding protein family 3/N-terminal" evidence="3">
    <location>
        <begin position="51"/>
        <end position="281"/>
    </location>
</feature>
<dbReference type="SMART" id="SM00079">
    <property type="entry name" value="PBPe"/>
    <property type="match status" value="1"/>
</dbReference>
<evidence type="ECO:0000313" key="5">
    <source>
        <dbReference type="EMBL" id="MBB2995766.1"/>
    </source>
</evidence>
<keyword evidence="1" id="KW-0732">Signal</keyword>
<dbReference type="PANTHER" id="PTHR35936:SF17">
    <property type="entry name" value="ARGININE-BINDING EXTRACELLULAR PROTEIN ARTP"/>
    <property type="match status" value="1"/>
</dbReference>
<dbReference type="GO" id="GO:0015276">
    <property type="term" value="F:ligand-gated monoatomic ion channel activity"/>
    <property type="evidence" value="ECO:0007669"/>
    <property type="project" value="InterPro"/>
</dbReference>
<reference evidence="5 6" key="1">
    <citation type="submission" date="2020-08" db="EMBL/GenBank/DDBJ databases">
        <title>Sequencing the genomes of 1000 actinobacteria strains.</title>
        <authorList>
            <person name="Klenk H.-P."/>
        </authorList>
    </citation>
    <scope>NUCLEOTIDE SEQUENCE [LARGE SCALE GENOMIC DNA]</scope>
    <source>
        <strain evidence="5 6">DSM 22826</strain>
    </source>
</reference>
<organism evidence="5 6">
    <name type="scientific">Paeniglutamicibacter cryotolerans</name>
    <dbReference type="NCBI Taxonomy" id="670079"/>
    <lineage>
        <taxon>Bacteria</taxon>
        <taxon>Bacillati</taxon>
        <taxon>Actinomycetota</taxon>
        <taxon>Actinomycetes</taxon>
        <taxon>Micrococcales</taxon>
        <taxon>Micrococcaceae</taxon>
        <taxon>Paeniglutamicibacter</taxon>
    </lineage>
</organism>
<evidence type="ECO:0000256" key="1">
    <source>
        <dbReference type="ARBA" id="ARBA00022729"/>
    </source>
</evidence>
<evidence type="ECO:0000259" key="4">
    <source>
        <dbReference type="SMART" id="SM00079"/>
    </source>
</evidence>
<dbReference type="InterPro" id="IPR001320">
    <property type="entry name" value="Iontro_rcpt_C"/>
</dbReference>
<dbReference type="PANTHER" id="PTHR35936">
    <property type="entry name" value="MEMBRANE-BOUND LYTIC MUREIN TRANSGLYCOSYLASE F"/>
    <property type="match status" value="1"/>
</dbReference>
<accession>A0A839QP45</accession>
<dbReference type="GO" id="GO:0016020">
    <property type="term" value="C:membrane"/>
    <property type="evidence" value="ECO:0007669"/>
    <property type="project" value="InterPro"/>
</dbReference>
<protein>
    <submittedName>
        <fullName evidence="5">Polar amino acid transport system substrate-binding protein</fullName>
    </submittedName>
</protein>
<dbReference type="InterPro" id="IPR001638">
    <property type="entry name" value="Solute-binding_3/MltF_N"/>
</dbReference>
<name>A0A839QP45_9MICC</name>
<dbReference type="SUPFAM" id="SSF53850">
    <property type="entry name" value="Periplasmic binding protein-like II"/>
    <property type="match status" value="1"/>
</dbReference>